<dbReference type="AlphaFoldDB" id="A0A1I5QG18"/>
<accession>A0A1I5QG18</accession>
<reference evidence="1 2" key="1">
    <citation type="submission" date="2016-10" db="EMBL/GenBank/DDBJ databases">
        <authorList>
            <person name="de Groot N.N."/>
        </authorList>
    </citation>
    <scope>NUCLEOTIDE SEQUENCE [LARGE SCALE GENOMIC DNA]</scope>
    <source>
        <strain evidence="2">E92,LMG 26720,CCM 7988</strain>
    </source>
</reference>
<protein>
    <submittedName>
        <fullName evidence="1">Uncharacterized protein</fullName>
    </submittedName>
</protein>
<dbReference type="STRING" id="1079859.SAMN04515674_103179"/>
<sequence>MGKGGSILTIKVITNIVPLGGNCADSRVFYTKITPMNEAVGKN</sequence>
<dbReference type="Proteomes" id="UP000199306">
    <property type="component" value="Unassembled WGS sequence"/>
</dbReference>
<gene>
    <name evidence="1" type="ORF">SAMN04515674_103179</name>
</gene>
<dbReference type="RefSeq" id="WP_377083001.1">
    <property type="nucleotide sequence ID" value="NZ_JBHLXN010000001.1"/>
</dbReference>
<evidence type="ECO:0000313" key="1">
    <source>
        <dbReference type="EMBL" id="SFP45182.1"/>
    </source>
</evidence>
<dbReference type="EMBL" id="FOXH01000003">
    <property type="protein sequence ID" value="SFP45182.1"/>
    <property type="molecule type" value="Genomic_DNA"/>
</dbReference>
<proteinExistence type="predicted"/>
<keyword evidence="2" id="KW-1185">Reference proteome</keyword>
<evidence type="ECO:0000313" key="2">
    <source>
        <dbReference type="Proteomes" id="UP000199306"/>
    </source>
</evidence>
<organism evidence="1 2">
    <name type="scientific">Pseudarcicella hirudinis</name>
    <dbReference type="NCBI Taxonomy" id="1079859"/>
    <lineage>
        <taxon>Bacteria</taxon>
        <taxon>Pseudomonadati</taxon>
        <taxon>Bacteroidota</taxon>
        <taxon>Cytophagia</taxon>
        <taxon>Cytophagales</taxon>
        <taxon>Flectobacillaceae</taxon>
        <taxon>Pseudarcicella</taxon>
    </lineage>
</organism>
<name>A0A1I5QG18_9BACT</name>